<evidence type="ECO:0000256" key="4">
    <source>
        <dbReference type="ARBA" id="ARBA00023002"/>
    </source>
</evidence>
<feature type="compositionally biased region" description="Basic and acidic residues" evidence="5">
    <location>
        <begin position="176"/>
        <end position="187"/>
    </location>
</feature>
<evidence type="ECO:0000313" key="6">
    <source>
        <dbReference type="EMBL" id="MED6202113.1"/>
    </source>
</evidence>
<keyword evidence="3" id="KW-0862">Zinc</keyword>
<gene>
    <name evidence="6" type="ORF">PIB30_102027</name>
</gene>
<accession>A0ABU6Y002</accession>
<dbReference type="Gene3D" id="3.90.180.10">
    <property type="entry name" value="Medium-chain alcohol dehydrogenases, catalytic domain"/>
    <property type="match status" value="1"/>
</dbReference>
<comment type="similarity">
    <text evidence="1">Belongs to the zinc-containing alcohol dehydrogenase family.</text>
</comment>
<evidence type="ECO:0000256" key="5">
    <source>
        <dbReference type="SAM" id="MobiDB-lite"/>
    </source>
</evidence>
<dbReference type="EMBL" id="JASCZI010214526">
    <property type="protein sequence ID" value="MED6202113.1"/>
    <property type="molecule type" value="Genomic_DNA"/>
</dbReference>
<feature type="compositionally biased region" description="Acidic residues" evidence="5">
    <location>
        <begin position="153"/>
        <end position="162"/>
    </location>
</feature>
<keyword evidence="7" id="KW-1185">Reference proteome</keyword>
<proteinExistence type="inferred from homology"/>
<name>A0ABU6Y002_9FABA</name>
<evidence type="ECO:0000256" key="3">
    <source>
        <dbReference type="ARBA" id="ARBA00022833"/>
    </source>
</evidence>
<sequence>RKLVGGSLVGGLKETQEMIDFAAKHNVKPEIEVVPMDYVNIAMERLAKADVKYRFSDSFHHERWFCPRRTLSSHDPRCEGEPLARSGKKVRKCGEGCNFTGEASLIPREEEWMVEERVEAAKTNPLKSFVAAVRGGSNPVGKMDDDAFSLESEMGEDEEVMDTYETQKRQGRKEKRITEKKGKMNLR</sequence>
<keyword evidence="2" id="KW-0479">Metal-binding</keyword>
<protein>
    <submittedName>
        <fullName evidence="6">Uncharacterized protein</fullName>
    </submittedName>
</protein>
<reference evidence="6 7" key="1">
    <citation type="journal article" date="2023" name="Plants (Basel)">
        <title>Bridging the Gap: Combining Genomics and Transcriptomics Approaches to Understand Stylosanthes scabra, an Orphan Legume from the Brazilian Caatinga.</title>
        <authorList>
            <person name="Ferreira-Neto J.R.C."/>
            <person name="da Silva M.D."/>
            <person name="Binneck E."/>
            <person name="de Melo N.F."/>
            <person name="da Silva R.H."/>
            <person name="de Melo A.L.T.M."/>
            <person name="Pandolfi V."/>
            <person name="Bustamante F.O."/>
            <person name="Brasileiro-Vidal A.C."/>
            <person name="Benko-Iseppon A.M."/>
        </authorList>
    </citation>
    <scope>NUCLEOTIDE SEQUENCE [LARGE SCALE GENOMIC DNA]</scope>
    <source>
        <tissue evidence="6">Leaves</tissue>
    </source>
</reference>
<dbReference type="InterPro" id="IPR047109">
    <property type="entry name" value="CAD-like"/>
</dbReference>
<evidence type="ECO:0000313" key="7">
    <source>
        <dbReference type="Proteomes" id="UP001341840"/>
    </source>
</evidence>
<keyword evidence="4" id="KW-0560">Oxidoreductase</keyword>
<evidence type="ECO:0000256" key="2">
    <source>
        <dbReference type="ARBA" id="ARBA00022723"/>
    </source>
</evidence>
<organism evidence="6 7">
    <name type="scientific">Stylosanthes scabra</name>
    <dbReference type="NCBI Taxonomy" id="79078"/>
    <lineage>
        <taxon>Eukaryota</taxon>
        <taxon>Viridiplantae</taxon>
        <taxon>Streptophyta</taxon>
        <taxon>Embryophyta</taxon>
        <taxon>Tracheophyta</taxon>
        <taxon>Spermatophyta</taxon>
        <taxon>Magnoliopsida</taxon>
        <taxon>eudicotyledons</taxon>
        <taxon>Gunneridae</taxon>
        <taxon>Pentapetalae</taxon>
        <taxon>rosids</taxon>
        <taxon>fabids</taxon>
        <taxon>Fabales</taxon>
        <taxon>Fabaceae</taxon>
        <taxon>Papilionoideae</taxon>
        <taxon>50 kb inversion clade</taxon>
        <taxon>dalbergioids sensu lato</taxon>
        <taxon>Dalbergieae</taxon>
        <taxon>Pterocarpus clade</taxon>
        <taxon>Stylosanthes</taxon>
    </lineage>
</organism>
<feature type="region of interest" description="Disordered" evidence="5">
    <location>
        <begin position="152"/>
        <end position="187"/>
    </location>
</feature>
<dbReference type="PANTHER" id="PTHR42683">
    <property type="entry name" value="ALDEHYDE REDUCTASE"/>
    <property type="match status" value="1"/>
</dbReference>
<dbReference type="Gene3D" id="3.40.50.720">
    <property type="entry name" value="NAD(P)-binding Rossmann-like Domain"/>
    <property type="match status" value="1"/>
</dbReference>
<feature type="non-terminal residue" evidence="6">
    <location>
        <position position="1"/>
    </location>
</feature>
<comment type="caution">
    <text evidence="6">The sequence shown here is derived from an EMBL/GenBank/DDBJ whole genome shotgun (WGS) entry which is preliminary data.</text>
</comment>
<evidence type="ECO:0000256" key="1">
    <source>
        <dbReference type="ARBA" id="ARBA00008072"/>
    </source>
</evidence>
<dbReference type="Proteomes" id="UP001341840">
    <property type="component" value="Unassembled WGS sequence"/>
</dbReference>